<evidence type="ECO:0000256" key="1">
    <source>
        <dbReference type="ARBA" id="ARBA00022527"/>
    </source>
</evidence>
<evidence type="ECO:0000256" key="2">
    <source>
        <dbReference type="ARBA" id="ARBA00022679"/>
    </source>
</evidence>
<keyword evidence="5" id="KW-0067">ATP-binding</keyword>
<keyword evidence="4 7" id="KW-0418">Kinase</keyword>
<name>A0A0B2QIP3_GLYSO</name>
<dbReference type="EMBL" id="KN657976">
    <property type="protein sequence ID" value="KHN21321.1"/>
    <property type="molecule type" value="Genomic_DNA"/>
</dbReference>
<dbReference type="InterPro" id="IPR000719">
    <property type="entry name" value="Prot_kinase_dom"/>
</dbReference>
<evidence type="ECO:0000313" key="7">
    <source>
        <dbReference type="EMBL" id="KHN21321.1"/>
    </source>
</evidence>
<keyword evidence="7" id="KW-0675">Receptor</keyword>
<keyword evidence="1" id="KW-0723">Serine/threonine-protein kinase</keyword>
<dbReference type="PROSITE" id="PS50011">
    <property type="entry name" value="PROTEIN_KINASE_DOM"/>
    <property type="match status" value="1"/>
</dbReference>
<feature type="domain" description="Protein kinase" evidence="6">
    <location>
        <begin position="35"/>
        <end position="109"/>
    </location>
</feature>
<evidence type="ECO:0000259" key="6">
    <source>
        <dbReference type="PROSITE" id="PS50011"/>
    </source>
</evidence>
<gene>
    <name evidence="7" type="ORF">glysoja_024821</name>
</gene>
<dbReference type="GO" id="GO:0005524">
    <property type="term" value="F:ATP binding"/>
    <property type="evidence" value="ECO:0007669"/>
    <property type="project" value="UniProtKB-KW"/>
</dbReference>
<accession>A0A0B2QIP3</accession>
<dbReference type="PANTHER" id="PTHR27002:SF926">
    <property type="entry name" value="OS07G0535800 PROTEIN"/>
    <property type="match status" value="1"/>
</dbReference>
<dbReference type="Proteomes" id="UP000053555">
    <property type="component" value="Unassembled WGS sequence"/>
</dbReference>
<evidence type="ECO:0000256" key="3">
    <source>
        <dbReference type="ARBA" id="ARBA00022741"/>
    </source>
</evidence>
<dbReference type="GO" id="GO:0030246">
    <property type="term" value="F:carbohydrate binding"/>
    <property type="evidence" value="ECO:0007669"/>
    <property type="project" value="UniProtKB-KW"/>
</dbReference>
<reference evidence="7" key="1">
    <citation type="submission" date="2014-07" db="EMBL/GenBank/DDBJ databases">
        <title>Identification of a novel salt tolerance gene in wild soybean by whole-genome sequencing.</title>
        <authorList>
            <person name="Lam H.-M."/>
            <person name="Qi X."/>
            <person name="Li M.-W."/>
            <person name="Liu X."/>
            <person name="Xie M."/>
            <person name="Ni M."/>
            <person name="Xu X."/>
        </authorList>
    </citation>
    <scope>NUCLEOTIDE SEQUENCE [LARGE SCALE GENOMIC DNA]</scope>
    <source>
        <tissue evidence="7">Root</tissue>
    </source>
</reference>
<dbReference type="Gene3D" id="1.10.510.10">
    <property type="entry name" value="Transferase(Phosphotransferase) domain 1"/>
    <property type="match status" value="2"/>
</dbReference>
<keyword evidence="2" id="KW-0808">Transferase</keyword>
<dbReference type="AlphaFoldDB" id="A0A0B2QIP3"/>
<organism evidence="7">
    <name type="scientific">Glycine soja</name>
    <name type="common">Wild soybean</name>
    <dbReference type="NCBI Taxonomy" id="3848"/>
    <lineage>
        <taxon>Eukaryota</taxon>
        <taxon>Viridiplantae</taxon>
        <taxon>Streptophyta</taxon>
        <taxon>Embryophyta</taxon>
        <taxon>Tracheophyta</taxon>
        <taxon>Spermatophyta</taxon>
        <taxon>Magnoliopsida</taxon>
        <taxon>eudicotyledons</taxon>
        <taxon>Gunneridae</taxon>
        <taxon>Pentapetalae</taxon>
        <taxon>rosids</taxon>
        <taxon>fabids</taxon>
        <taxon>Fabales</taxon>
        <taxon>Fabaceae</taxon>
        <taxon>Papilionoideae</taxon>
        <taxon>50 kb inversion clade</taxon>
        <taxon>NPAAA clade</taxon>
        <taxon>indigoferoid/millettioid clade</taxon>
        <taxon>Phaseoleae</taxon>
        <taxon>Glycine</taxon>
        <taxon>Glycine subgen. Soja</taxon>
    </lineage>
</organism>
<dbReference type="InterPro" id="IPR011009">
    <property type="entry name" value="Kinase-like_dom_sf"/>
</dbReference>
<evidence type="ECO:0000256" key="5">
    <source>
        <dbReference type="ARBA" id="ARBA00022840"/>
    </source>
</evidence>
<proteinExistence type="predicted"/>
<sequence>MLDLAASNESLGIKDLEEDLKLFSYTSVVAAANDFSLENKLGEGGFGPVYKGTLPTGEEVAIKRLSKGDLKASDILLDENMNPKVSDFQMARMFTQHEFSTITNRIVGT</sequence>
<dbReference type="GO" id="GO:0004674">
    <property type="term" value="F:protein serine/threonine kinase activity"/>
    <property type="evidence" value="ECO:0007669"/>
    <property type="project" value="UniProtKB-KW"/>
</dbReference>
<dbReference type="PANTHER" id="PTHR27002">
    <property type="entry name" value="RECEPTOR-LIKE SERINE/THREONINE-PROTEIN KINASE SD1-8"/>
    <property type="match status" value="1"/>
</dbReference>
<keyword evidence="3" id="KW-0547">Nucleotide-binding</keyword>
<protein>
    <submittedName>
        <fullName evidence="7">G-type lectin S-receptor-like serine/threonine-protein kinase</fullName>
    </submittedName>
</protein>
<evidence type="ECO:0000256" key="4">
    <source>
        <dbReference type="ARBA" id="ARBA00022777"/>
    </source>
</evidence>
<keyword evidence="7" id="KW-0430">Lectin</keyword>
<dbReference type="SUPFAM" id="SSF56112">
    <property type="entry name" value="Protein kinase-like (PK-like)"/>
    <property type="match status" value="1"/>
</dbReference>
<dbReference type="GO" id="GO:0005886">
    <property type="term" value="C:plasma membrane"/>
    <property type="evidence" value="ECO:0007669"/>
    <property type="project" value="TreeGrafter"/>
</dbReference>